<proteinExistence type="predicted"/>
<evidence type="ECO:0000313" key="2">
    <source>
        <dbReference type="Proteomes" id="UP000593567"/>
    </source>
</evidence>
<evidence type="ECO:0000313" key="1">
    <source>
        <dbReference type="EMBL" id="KAF6040544.1"/>
    </source>
</evidence>
<protein>
    <submittedName>
        <fullName evidence="1">Uncharacterized protein</fullName>
    </submittedName>
</protein>
<keyword evidence="2" id="KW-1185">Reference proteome</keyword>
<dbReference type="EMBL" id="VXIV02000134">
    <property type="protein sequence ID" value="KAF6040544.1"/>
    <property type="molecule type" value="Genomic_DNA"/>
</dbReference>
<accession>A0A7J7KQS9</accession>
<reference evidence="1" key="1">
    <citation type="submission" date="2020-06" db="EMBL/GenBank/DDBJ databases">
        <title>Draft genome of Bugula neritina, a colonial animal packing powerful symbionts and potential medicines.</title>
        <authorList>
            <person name="Rayko M."/>
        </authorList>
    </citation>
    <scope>NUCLEOTIDE SEQUENCE [LARGE SCALE GENOMIC DNA]</scope>
    <source>
        <strain evidence="1">Kwan_BN1</strain>
    </source>
</reference>
<name>A0A7J7KQS9_BUGNE</name>
<comment type="caution">
    <text evidence="1">The sequence shown here is derived from an EMBL/GenBank/DDBJ whole genome shotgun (WGS) entry which is preliminary data.</text>
</comment>
<organism evidence="1 2">
    <name type="scientific">Bugula neritina</name>
    <name type="common">Brown bryozoan</name>
    <name type="synonym">Sertularia neritina</name>
    <dbReference type="NCBI Taxonomy" id="10212"/>
    <lineage>
        <taxon>Eukaryota</taxon>
        <taxon>Metazoa</taxon>
        <taxon>Spiralia</taxon>
        <taxon>Lophotrochozoa</taxon>
        <taxon>Bryozoa</taxon>
        <taxon>Gymnolaemata</taxon>
        <taxon>Cheilostomatida</taxon>
        <taxon>Flustrina</taxon>
        <taxon>Buguloidea</taxon>
        <taxon>Bugulidae</taxon>
        <taxon>Bugula</taxon>
    </lineage>
</organism>
<gene>
    <name evidence="1" type="ORF">EB796_001159</name>
</gene>
<dbReference type="AlphaFoldDB" id="A0A7J7KQS9"/>
<dbReference type="Proteomes" id="UP000593567">
    <property type="component" value="Unassembled WGS sequence"/>
</dbReference>
<sequence>MMKAEAKVESLTFQKKLIVTQYEAFKVIHFIPVTNNNGYNSDICYIAETLRWAETMAGIDPTPPIKITAKCRFRADVRAVTTMYRIKWLIARSKTLIRYSIQSLYNNDEENPLT</sequence>